<reference evidence="2" key="1">
    <citation type="journal article" date="2019" name="Int. J. Syst. Evol. Microbiol.">
        <title>The Global Catalogue of Microorganisms (GCM) 10K type strain sequencing project: providing services to taxonomists for standard genome sequencing and annotation.</title>
        <authorList>
            <consortium name="The Broad Institute Genomics Platform"/>
            <consortium name="The Broad Institute Genome Sequencing Center for Infectious Disease"/>
            <person name="Wu L."/>
            <person name="Ma J."/>
        </authorList>
    </citation>
    <scope>NUCLEOTIDE SEQUENCE [LARGE SCALE GENOMIC DNA]</scope>
    <source>
        <strain evidence="2">JCM 17657</strain>
    </source>
</reference>
<accession>A0ABP9IEG5</accession>
<dbReference type="PANTHER" id="PTHR34613">
    <property type="entry name" value="SLL0800 PROTEIN"/>
    <property type="match status" value="1"/>
</dbReference>
<comment type="caution">
    <text evidence="1">The sequence shown here is derived from an EMBL/GenBank/DDBJ whole genome shotgun (WGS) entry which is preliminary data.</text>
</comment>
<keyword evidence="2" id="KW-1185">Reference proteome</keyword>
<gene>
    <name evidence="1" type="ORF">GCM10023257_42830</name>
</gene>
<evidence type="ECO:0000313" key="1">
    <source>
        <dbReference type="EMBL" id="GAA4996120.1"/>
    </source>
</evidence>
<proteinExistence type="predicted"/>
<organism evidence="1 2">
    <name type="scientific">Streptomyces hyderabadensis</name>
    <dbReference type="NCBI Taxonomy" id="598549"/>
    <lineage>
        <taxon>Bacteria</taxon>
        <taxon>Bacillati</taxon>
        <taxon>Actinomycetota</taxon>
        <taxon>Actinomycetes</taxon>
        <taxon>Kitasatosporales</taxon>
        <taxon>Streptomycetaceae</taxon>
        <taxon>Streptomyces</taxon>
    </lineage>
</organism>
<dbReference type="EMBL" id="BAABIV010000016">
    <property type="protein sequence ID" value="GAA4996120.1"/>
    <property type="molecule type" value="Genomic_DNA"/>
</dbReference>
<sequence length="122" mass="13349">MGGTALHTTGTHVLRLTEASPVERRVEFTAHGLGNRPAKHLWRNLVAMDLSFYKSYISEEIRDEGRAQAGAEALLIVLEQRGLTVSEDVRGRITACGDPGVLRHWLARAVTAPTAEAVFEAE</sequence>
<evidence type="ECO:0000313" key="2">
    <source>
        <dbReference type="Proteomes" id="UP001500610"/>
    </source>
</evidence>
<dbReference type="Proteomes" id="UP001500610">
    <property type="component" value="Unassembled WGS sequence"/>
</dbReference>
<protein>
    <submittedName>
        <fullName evidence="1">Uncharacterized protein</fullName>
    </submittedName>
</protein>
<dbReference type="PANTHER" id="PTHR34613:SF1">
    <property type="entry name" value="SLL6017 PROTEIN"/>
    <property type="match status" value="1"/>
</dbReference>
<name>A0ABP9IEG5_9ACTN</name>